<accession>J3NTV5</accession>
<dbReference type="EnsemblFungi" id="EJT79620">
    <property type="protein sequence ID" value="EJT79620"/>
    <property type="gene ID" value="GGTG_04704"/>
</dbReference>
<name>J3NTV5_GAET3</name>
<dbReference type="VEuPathDB" id="FungiDB:GGTG_04704"/>
<feature type="compositionally biased region" description="Polar residues" evidence="1">
    <location>
        <begin position="106"/>
        <end position="117"/>
    </location>
</feature>
<dbReference type="GeneID" id="20345162"/>
<sequence length="129" mass="14328">MLQPFVLENENTVYLAAALARLAFRHAVLGHAQELPALEIGRVKLDYPSGIIPHSLFDCERATASGTRRQDMSRAGRASYRRRPEARQTEGSNSGPTRAQAEADMNNDQNADGQQPTIDPDMHDDYYGQ</sequence>
<reference evidence="3" key="5">
    <citation type="submission" date="2018-04" db="UniProtKB">
        <authorList>
            <consortium name="EnsemblFungi"/>
        </authorList>
    </citation>
    <scope>IDENTIFICATION</scope>
    <source>
        <strain evidence="3">R3-111a-1</strain>
    </source>
</reference>
<keyword evidence="4" id="KW-1185">Reference proteome</keyword>
<proteinExistence type="predicted"/>
<gene>
    <name evidence="3" type="primary">20345162</name>
    <name evidence="2" type="ORF">GGTG_04704</name>
</gene>
<reference evidence="2" key="3">
    <citation type="submission" date="2010-09" db="EMBL/GenBank/DDBJ databases">
        <title>Annotation of Gaeumannomyces graminis var. tritici R3-111a-1.</title>
        <authorList>
            <consortium name="The Broad Institute Genome Sequencing Platform"/>
            <person name="Ma L.-J."/>
            <person name="Dead R."/>
            <person name="Young S.K."/>
            <person name="Zeng Q."/>
            <person name="Gargeya S."/>
            <person name="Fitzgerald M."/>
            <person name="Haas B."/>
            <person name="Abouelleil A."/>
            <person name="Alvarado L."/>
            <person name="Arachchi H.M."/>
            <person name="Berlin A."/>
            <person name="Brown A."/>
            <person name="Chapman S.B."/>
            <person name="Chen Z."/>
            <person name="Dunbar C."/>
            <person name="Freedman E."/>
            <person name="Gearin G."/>
            <person name="Gellesch M."/>
            <person name="Goldberg J."/>
            <person name="Griggs A."/>
            <person name="Gujja S."/>
            <person name="Heiman D."/>
            <person name="Howarth C."/>
            <person name="Larson L."/>
            <person name="Lui A."/>
            <person name="MacDonald P.J.P."/>
            <person name="Mehta T."/>
            <person name="Montmayeur A."/>
            <person name="Murphy C."/>
            <person name="Neiman D."/>
            <person name="Pearson M."/>
            <person name="Priest M."/>
            <person name="Roberts A."/>
            <person name="Saif S."/>
            <person name="Shea T."/>
            <person name="Shenoy N."/>
            <person name="Sisk P."/>
            <person name="Stolte C."/>
            <person name="Sykes S."/>
            <person name="Yandava C."/>
            <person name="Wortman J."/>
            <person name="Nusbaum C."/>
            <person name="Birren B."/>
        </authorList>
    </citation>
    <scope>NUCLEOTIDE SEQUENCE</scope>
    <source>
        <strain evidence="2">R3-111a-1</strain>
    </source>
</reference>
<evidence type="ECO:0000313" key="4">
    <source>
        <dbReference type="Proteomes" id="UP000006039"/>
    </source>
</evidence>
<feature type="region of interest" description="Disordered" evidence="1">
    <location>
        <begin position="60"/>
        <end position="129"/>
    </location>
</feature>
<dbReference type="Proteomes" id="UP000006039">
    <property type="component" value="Unassembled WGS sequence"/>
</dbReference>
<dbReference type="AlphaFoldDB" id="J3NTV5"/>
<reference evidence="4" key="1">
    <citation type="submission" date="2010-07" db="EMBL/GenBank/DDBJ databases">
        <title>The genome sequence of Gaeumannomyces graminis var. tritici strain R3-111a-1.</title>
        <authorList>
            <consortium name="The Broad Institute Genome Sequencing Platform"/>
            <person name="Ma L.-J."/>
            <person name="Dead R."/>
            <person name="Young S."/>
            <person name="Zeng Q."/>
            <person name="Koehrsen M."/>
            <person name="Alvarado L."/>
            <person name="Berlin A."/>
            <person name="Chapman S.B."/>
            <person name="Chen Z."/>
            <person name="Freedman E."/>
            <person name="Gellesch M."/>
            <person name="Goldberg J."/>
            <person name="Griggs A."/>
            <person name="Gujja S."/>
            <person name="Heilman E.R."/>
            <person name="Heiman D."/>
            <person name="Hepburn T."/>
            <person name="Howarth C."/>
            <person name="Jen D."/>
            <person name="Larson L."/>
            <person name="Mehta T."/>
            <person name="Neiman D."/>
            <person name="Pearson M."/>
            <person name="Roberts A."/>
            <person name="Saif S."/>
            <person name="Shea T."/>
            <person name="Shenoy N."/>
            <person name="Sisk P."/>
            <person name="Stolte C."/>
            <person name="Sykes S."/>
            <person name="Walk T."/>
            <person name="White J."/>
            <person name="Yandava C."/>
            <person name="Haas B."/>
            <person name="Nusbaum C."/>
            <person name="Birren B."/>
        </authorList>
    </citation>
    <scope>NUCLEOTIDE SEQUENCE [LARGE SCALE GENOMIC DNA]</scope>
    <source>
        <strain evidence="4">R3-111a-1</strain>
    </source>
</reference>
<reference evidence="2" key="2">
    <citation type="submission" date="2010-07" db="EMBL/GenBank/DDBJ databases">
        <authorList>
            <consortium name="The Broad Institute Genome Sequencing Platform"/>
            <consortium name="Broad Institute Genome Sequencing Center for Infectious Disease"/>
            <person name="Ma L.-J."/>
            <person name="Dead R."/>
            <person name="Young S."/>
            <person name="Zeng Q."/>
            <person name="Koehrsen M."/>
            <person name="Alvarado L."/>
            <person name="Berlin A."/>
            <person name="Chapman S.B."/>
            <person name="Chen Z."/>
            <person name="Freedman E."/>
            <person name="Gellesch M."/>
            <person name="Goldberg J."/>
            <person name="Griggs A."/>
            <person name="Gujja S."/>
            <person name="Heilman E.R."/>
            <person name="Heiman D."/>
            <person name="Hepburn T."/>
            <person name="Howarth C."/>
            <person name="Jen D."/>
            <person name="Larson L."/>
            <person name="Mehta T."/>
            <person name="Neiman D."/>
            <person name="Pearson M."/>
            <person name="Roberts A."/>
            <person name="Saif S."/>
            <person name="Shea T."/>
            <person name="Shenoy N."/>
            <person name="Sisk P."/>
            <person name="Stolte C."/>
            <person name="Sykes S."/>
            <person name="Walk T."/>
            <person name="White J."/>
            <person name="Yandava C."/>
            <person name="Haas B."/>
            <person name="Nusbaum C."/>
            <person name="Birren B."/>
        </authorList>
    </citation>
    <scope>NUCLEOTIDE SEQUENCE</scope>
    <source>
        <strain evidence="2">R3-111a-1</strain>
    </source>
</reference>
<dbReference type="EMBL" id="GL385396">
    <property type="protein sequence ID" value="EJT79620.1"/>
    <property type="molecule type" value="Genomic_DNA"/>
</dbReference>
<organism evidence="2">
    <name type="scientific">Gaeumannomyces tritici (strain R3-111a-1)</name>
    <name type="common">Wheat and barley take-all root rot fungus</name>
    <name type="synonym">Gaeumannomyces graminis var. tritici</name>
    <dbReference type="NCBI Taxonomy" id="644352"/>
    <lineage>
        <taxon>Eukaryota</taxon>
        <taxon>Fungi</taxon>
        <taxon>Dikarya</taxon>
        <taxon>Ascomycota</taxon>
        <taxon>Pezizomycotina</taxon>
        <taxon>Sordariomycetes</taxon>
        <taxon>Sordariomycetidae</taxon>
        <taxon>Magnaporthales</taxon>
        <taxon>Magnaporthaceae</taxon>
        <taxon>Gaeumannomyces</taxon>
    </lineage>
</organism>
<dbReference type="RefSeq" id="XP_009220765.1">
    <property type="nucleotide sequence ID" value="XM_009222501.1"/>
</dbReference>
<dbReference type="HOGENOM" id="CLU_1948944_0_0_1"/>
<evidence type="ECO:0000256" key="1">
    <source>
        <dbReference type="SAM" id="MobiDB-lite"/>
    </source>
</evidence>
<evidence type="ECO:0000313" key="3">
    <source>
        <dbReference type="EnsemblFungi" id="EJT79620"/>
    </source>
</evidence>
<protein>
    <submittedName>
        <fullName evidence="2 3">Uncharacterized protein</fullName>
    </submittedName>
</protein>
<evidence type="ECO:0000313" key="2">
    <source>
        <dbReference type="EMBL" id="EJT79620.1"/>
    </source>
</evidence>
<reference evidence="3" key="4">
    <citation type="journal article" date="2015" name="G3 (Bethesda)">
        <title>Genome sequences of three phytopathogenic species of the Magnaporthaceae family of fungi.</title>
        <authorList>
            <person name="Okagaki L.H."/>
            <person name="Nunes C.C."/>
            <person name="Sailsbery J."/>
            <person name="Clay B."/>
            <person name="Brown D."/>
            <person name="John T."/>
            <person name="Oh Y."/>
            <person name="Young N."/>
            <person name="Fitzgerald M."/>
            <person name="Haas B.J."/>
            <person name="Zeng Q."/>
            <person name="Young S."/>
            <person name="Adiconis X."/>
            <person name="Fan L."/>
            <person name="Levin J.Z."/>
            <person name="Mitchell T.K."/>
            <person name="Okubara P.A."/>
            <person name="Farman M.L."/>
            <person name="Kohn L.M."/>
            <person name="Birren B."/>
            <person name="Ma L.-J."/>
            <person name="Dean R.A."/>
        </authorList>
    </citation>
    <scope>NUCLEOTIDE SEQUENCE</scope>
    <source>
        <strain evidence="3">R3-111a-1</strain>
    </source>
</reference>
<feature type="compositionally biased region" description="Basic and acidic residues" evidence="1">
    <location>
        <begin position="120"/>
        <end position="129"/>
    </location>
</feature>